<evidence type="ECO:0000256" key="1">
    <source>
        <dbReference type="SAM" id="MobiDB-lite"/>
    </source>
</evidence>
<reference evidence="4" key="1">
    <citation type="submission" date="2016-06" db="UniProtKB">
        <authorList>
            <consortium name="WormBaseParasite"/>
        </authorList>
    </citation>
    <scope>IDENTIFICATION</scope>
</reference>
<feature type="region of interest" description="Disordered" evidence="1">
    <location>
        <begin position="1"/>
        <end position="21"/>
    </location>
</feature>
<evidence type="ECO:0000313" key="4">
    <source>
        <dbReference type="WBParaSite" id="GPUH_0002551101-mRNA-1"/>
    </source>
</evidence>
<dbReference type="AlphaFoldDB" id="A0A183EWZ0"/>
<name>A0A183EWZ0_9BILA</name>
<evidence type="ECO:0000313" key="3">
    <source>
        <dbReference type="Proteomes" id="UP000271098"/>
    </source>
</evidence>
<sequence length="90" mass="9537">MPGEVSETSHKQPGSISLGLRLPHPKLGSWHYRKAADDVPGLVRACLLLSCAVGPPKRVGELSYHQLAGLGAAGDDGHPEHTAYCCLKLL</sequence>
<proteinExistence type="predicted"/>
<accession>A0A183EWZ0</accession>
<dbReference type="Proteomes" id="UP000271098">
    <property type="component" value="Unassembled WGS sequence"/>
</dbReference>
<reference evidence="2 3" key="2">
    <citation type="submission" date="2018-11" db="EMBL/GenBank/DDBJ databases">
        <authorList>
            <consortium name="Pathogen Informatics"/>
        </authorList>
    </citation>
    <scope>NUCLEOTIDE SEQUENCE [LARGE SCALE GENOMIC DNA]</scope>
</reference>
<gene>
    <name evidence="2" type="ORF">GPUH_LOCUS25482</name>
</gene>
<evidence type="ECO:0000313" key="2">
    <source>
        <dbReference type="EMBL" id="VDN44262.1"/>
    </source>
</evidence>
<dbReference type="EMBL" id="UYRT01105393">
    <property type="protein sequence ID" value="VDN44262.1"/>
    <property type="molecule type" value="Genomic_DNA"/>
</dbReference>
<organism evidence="4">
    <name type="scientific">Gongylonema pulchrum</name>
    <dbReference type="NCBI Taxonomy" id="637853"/>
    <lineage>
        <taxon>Eukaryota</taxon>
        <taxon>Metazoa</taxon>
        <taxon>Ecdysozoa</taxon>
        <taxon>Nematoda</taxon>
        <taxon>Chromadorea</taxon>
        <taxon>Rhabditida</taxon>
        <taxon>Spirurina</taxon>
        <taxon>Spiruromorpha</taxon>
        <taxon>Spiruroidea</taxon>
        <taxon>Gongylonematidae</taxon>
        <taxon>Gongylonema</taxon>
    </lineage>
</organism>
<protein>
    <submittedName>
        <fullName evidence="2 4">Uncharacterized protein</fullName>
    </submittedName>
</protein>
<keyword evidence="3" id="KW-1185">Reference proteome</keyword>
<dbReference type="WBParaSite" id="GPUH_0002551101-mRNA-1">
    <property type="protein sequence ID" value="GPUH_0002551101-mRNA-1"/>
    <property type="gene ID" value="GPUH_0002551101"/>
</dbReference>